<evidence type="ECO:0000313" key="2">
    <source>
        <dbReference type="EMBL" id="MBD8044068.1"/>
    </source>
</evidence>
<dbReference type="EMBL" id="JACSQC010000004">
    <property type="protein sequence ID" value="MBD8044068.1"/>
    <property type="molecule type" value="Genomic_DNA"/>
</dbReference>
<protein>
    <submittedName>
        <fullName evidence="2">Uncharacterized protein</fullName>
    </submittedName>
</protein>
<accession>A0ABR8YIL3</accession>
<feature type="compositionally biased region" description="Basic and acidic residues" evidence="1">
    <location>
        <begin position="147"/>
        <end position="158"/>
    </location>
</feature>
<evidence type="ECO:0000313" key="3">
    <source>
        <dbReference type="Proteomes" id="UP000652763"/>
    </source>
</evidence>
<evidence type="ECO:0000256" key="1">
    <source>
        <dbReference type="SAM" id="MobiDB-lite"/>
    </source>
</evidence>
<gene>
    <name evidence="2" type="ORF">H9638_09640</name>
</gene>
<reference evidence="2 3" key="1">
    <citation type="submission" date="2020-08" db="EMBL/GenBank/DDBJ databases">
        <title>A Genomic Blueprint of the Chicken Gut Microbiome.</title>
        <authorList>
            <person name="Gilroy R."/>
            <person name="Ravi A."/>
            <person name="Getino M."/>
            <person name="Pursley I."/>
            <person name="Horton D.L."/>
            <person name="Alikhan N.-F."/>
            <person name="Baker D."/>
            <person name="Gharbi K."/>
            <person name="Hall N."/>
            <person name="Watson M."/>
            <person name="Adriaenssens E.M."/>
            <person name="Foster-Nyarko E."/>
            <person name="Jarju S."/>
            <person name="Secka A."/>
            <person name="Antonio M."/>
            <person name="Oren A."/>
            <person name="Chaudhuri R."/>
            <person name="La Ragione R.M."/>
            <person name="Hildebrand F."/>
            <person name="Pallen M.J."/>
        </authorList>
    </citation>
    <scope>NUCLEOTIDE SEQUENCE [LARGE SCALE GENOMIC DNA]</scope>
    <source>
        <strain evidence="2 3">Sa2BUA2</strain>
    </source>
</reference>
<name>A0ABR8YIL3_9MICC</name>
<organism evidence="2 3">
    <name type="scientific">Arthrobacter pullicola</name>
    <dbReference type="NCBI Taxonomy" id="2762224"/>
    <lineage>
        <taxon>Bacteria</taxon>
        <taxon>Bacillati</taxon>
        <taxon>Actinomycetota</taxon>
        <taxon>Actinomycetes</taxon>
        <taxon>Micrococcales</taxon>
        <taxon>Micrococcaceae</taxon>
        <taxon>Arthrobacter</taxon>
    </lineage>
</organism>
<proteinExistence type="predicted"/>
<sequence>MNQETNQPTDPAGAAVPADAENTVTAAREGLPVSPAESPVVSGTVPAAGRRRSRRSTAAPATLRRAAELVQSAPSNPRKADTPPAGPDVGSGRSGGRPAAGGDSSGDAAVQAPHRHEAGQRAGSGLPRLAREDDPRAWGDQPDDSADWLREQRPPHWG</sequence>
<dbReference type="RefSeq" id="WP_191746973.1">
    <property type="nucleotide sequence ID" value="NZ_JACSQC010000004.1"/>
</dbReference>
<feature type="compositionally biased region" description="Low complexity" evidence="1">
    <location>
        <begin position="100"/>
        <end position="109"/>
    </location>
</feature>
<feature type="region of interest" description="Disordered" evidence="1">
    <location>
        <begin position="1"/>
        <end position="158"/>
    </location>
</feature>
<keyword evidence="3" id="KW-1185">Reference proteome</keyword>
<dbReference type="Proteomes" id="UP000652763">
    <property type="component" value="Unassembled WGS sequence"/>
</dbReference>
<comment type="caution">
    <text evidence="2">The sequence shown here is derived from an EMBL/GenBank/DDBJ whole genome shotgun (WGS) entry which is preliminary data.</text>
</comment>